<comment type="caution">
    <text evidence="1">The sequence shown here is derived from an EMBL/GenBank/DDBJ whole genome shotgun (WGS) entry which is preliminary data.</text>
</comment>
<dbReference type="InterPro" id="IPR009959">
    <property type="entry name" value="Cyclase_SnoaL-like"/>
</dbReference>
<evidence type="ECO:0000313" key="1">
    <source>
        <dbReference type="EMBL" id="MSU90087.1"/>
    </source>
</evidence>
<organism evidence="1 2">
    <name type="scientific">Halovulum marinum</name>
    <dbReference type="NCBI Taxonomy" id="2662447"/>
    <lineage>
        <taxon>Bacteria</taxon>
        <taxon>Pseudomonadati</taxon>
        <taxon>Pseudomonadota</taxon>
        <taxon>Alphaproteobacteria</taxon>
        <taxon>Rhodobacterales</taxon>
        <taxon>Paracoccaceae</taxon>
        <taxon>Halovulum</taxon>
    </lineage>
</organism>
<dbReference type="SUPFAM" id="SSF54427">
    <property type="entry name" value="NTF2-like"/>
    <property type="match status" value="1"/>
</dbReference>
<dbReference type="RefSeq" id="WP_154446580.1">
    <property type="nucleotide sequence ID" value="NZ_WIND01000007.1"/>
</dbReference>
<proteinExistence type="predicted"/>
<dbReference type="Gene3D" id="3.10.450.50">
    <property type="match status" value="1"/>
</dbReference>
<accession>A0A6L5Z0M1</accession>
<sequence>MTTIETNKAAVRAYVAAMNRGDMAALARLFTPDAAIAGVTGSGGLEFAVPIWTALHQALNMHLTIDALVAEGDTVSARYTERGRWTAPFLGFANPTGRSYELLAIEWFEMKAGLIHRRWGARDGASQARQVGFPAPAQARCAPGTTAAA</sequence>
<protein>
    <submittedName>
        <fullName evidence="1">Ester cyclase</fullName>
    </submittedName>
</protein>
<dbReference type="EMBL" id="WIND01000007">
    <property type="protein sequence ID" value="MSU90087.1"/>
    <property type="molecule type" value="Genomic_DNA"/>
</dbReference>
<dbReference type="GO" id="GO:0030638">
    <property type="term" value="P:polyketide metabolic process"/>
    <property type="evidence" value="ECO:0007669"/>
    <property type="project" value="InterPro"/>
</dbReference>
<dbReference type="AlphaFoldDB" id="A0A6L5Z0M1"/>
<evidence type="ECO:0000313" key="2">
    <source>
        <dbReference type="Proteomes" id="UP000474957"/>
    </source>
</evidence>
<name>A0A6L5Z0M1_9RHOB</name>
<dbReference type="Proteomes" id="UP000474957">
    <property type="component" value="Unassembled WGS sequence"/>
</dbReference>
<keyword evidence="2" id="KW-1185">Reference proteome</keyword>
<dbReference type="Pfam" id="PF07366">
    <property type="entry name" value="SnoaL"/>
    <property type="match status" value="1"/>
</dbReference>
<gene>
    <name evidence="1" type="ORF">GE300_10745</name>
</gene>
<reference evidence="1 2" key="1">
    <citation type="submission" date="2019-10" db="EMBL/GenBank/DDBJ databases">
        <title>Cognatihalovulum marinum gen. nov. sp. nov., a new member of the family Rhodobacteraceae isolated from deep seawater of the Northwest Indian Ocean.</title>
        <authorList>
            <person name="Ruan C."/>
            <person name="Wang J."/>
            <person name="Zheng X."/>
            <person name="Song L."/>
            <person name="Zhu Y."/>
            <person name="Huang Y."/>
            <person name="Lu Z."/>
            <person name="Du W."/>
            <person name="Huang L."/>
            <person name="Dai X."/>
        </authorList>
    </citation>
    <scope>NUCLEOTIDE SEQUENCE [LARGE SCALE GENOMIC DNA]</scope>
    <source>
        <strain evidence="1 2">2CG4</strain>
    </source>
</reference>
<dbReference type="InterPro" id="IPR032710">
    <property type="entry name" value="NTF2-like_dom_sf"/>
</dbReference>